<evidence type="ECO:0000313" key="2">
    <source>
        <dbReference type="EMBL" id="OLY78471.1"/>
    </source>
</evidence>
<protein>
    <submittedName>
        <fullName evidence="2">Uncharacterized protein</fullName>
    </submittedName>
</protein>
<dbReference type="OrthoDB" id="361102at2759"/>
<gene>
    <name evidence="3" type="ORF">AYI68_g7342</name>
    <name evidence="2" type="ORF">AYI68_g7482</name>
</gene>
<evidence type="ECO:0000256" key="1">
    <source>
        <dbReference type="SAM" id="Phobius"/>
    </source>
</evidence>
<dbReference type="EMBL" id="LSSL01006352">
    <property type="protein sequence ID" value="OLY78471.1"/>
    <property type="molecule type" value="Genomic_DNA"/>
</dbReference>
<dbReference type="AlphaFoldDB" id="A0A1R0GNJ4"/>
<accession>A0A1R0GNJ4</accession>
<keyword evidence="4" id="KW-1185">Reference proteome</keyword>
<keyword evidence="1" id="KW-0812">Transmembrane</keyword>
<dbReference type="Proteomes" id="UP000187455">
    <property type="component" value="Unassembled WGS sequence"/>
</dbReference>
<proteinExistence type="predicted"/>
<evidence type="ECO:0000313" key="3">
    <source>
        <dbReference type="EMBL" id="OLY78606.1"/>
    </source>
</evidence>
<keyword evidence="1" id="KW-1133">Transmembrane helix</keyword>
<comment type="caution">
    <text evidence="2">The sequence shown here is derived from an EMBL/GenBank/DDBJ whole genome shotgun (WGS) entry which is preliminary data.</text>
</comment>
<organism evidence="2 4">
    <name type="scientific">Smittium mucronatum</name>
    <dbReference type="NCBI Taxonomy" id="133383"/>
    <lineage>
        <taxon>Eukaryota</taxon>
        <taxon>Fungi</taxon>
        <taxon>Fungi incertae sedis</taxon>
        <taxon>Zoopagomycota</taxon>
        <taxon>Kickxellomycotina</taxon>
        <taxon>Harpellomycetes</taxon>
        <taxon>Harpellales</taxon>
        <taxon>Legeriomycetaceae</taxon>
        <taxon>Smittium</taxon>
    </lineage>
</organism>
<dbReference type="EMBL" id="LSSL01005964">
    <property type="protein sequence ID" value="OLY78606.1"/>
    <property type="molecule type" value="Genomic_DNA"/>
</dbReference>
<reference evidence="2" key="2">
    <citation type="submission" date="2017-01" db="EMBL/GenBank/DDBJ databases">
        <authorList>
            <person name="Mah S.A."/>
            <person name="Swanson W.J."/>
            <person name="Moy G.W."/>
            <person name="Vacquier V.D."/>
        </authorList>
    </citation>
    <scope>NUCLEOTIDE SEQUENCE</scope>
    <source>
        <strain evidence="2">ALG-7-W6</strain>
    </source>
</reference>
<feature type="transmembrane region" description="Helical" evidence="1">
    <location>
        <begin position="46"/>
        <end position="69"/>
    </location>
</feature>
<reference evidence="2 4" key="1">
    <citation type="journal article" date="2016" name="Mol. Biol. Evol.">
        <title>Genome-Wide Survey of Gut Fungi (Harpellales) Reveals the First Horizontally Transferred Ubiquitin Gene from a Mosquito Host.</title>
        <authorList>
            <person name="Wang Y."/>
            <person name="White M.M."/>
            <person name="Kvist S."/>
            <person name="Moncalvo J.M."/>
        </authorList>
    </citation>
    <scope>NUCLEOTIDE SEQUENCE [LARGE SCALE GENOMIC DNA]</scope>
    <source>
        <strain evidence="2 4">ALG-7-W6</strain>
    </source>
</reference>
<keyword evidence="1" id="KW-0472">Membrane</keyword>
<evidence type="ECO:0000313" key="4">
    <source>
        <dbReference type="Proteomes" id="UP000187455"/>
    </source>
</evidence>
<name>A0A1R0GNJ4_9FUNG</name>
<sequence length="71" mass="7970">MSNESVAKVQLLVSVVARAFYADKYILALDYLNEKERLASIFTPSILISPLFIPPTPTTVSLLLIHFFFPV</sequence>